<keyword evidence="2" id="KW-1185">Reference proteome</keyword>
<dbReference type="RefSeq" id="WP_122962863.1">
    <property type="nucleotide sequence ID" value="NZ_BJMH01000001.1"/>
</dbReference>
<proteinExistence type="predicted"/>
<dbReference type="Proteomes" id="UP000316882">
    <property type="component" value="Unassembled WGS sequence"/>
</dbReference>
<gene>
    <name evidence="1" type="ORF">BPA01_01570</name>
</gene>
<dbReference type="SUPFAM" id="SSF46955">
    <property type="entry name" value="Putative DNA-binding domain"/>
    <property type="match status" value="1"/>
</dbReference>
<evidence type="ECO:0000313" key="1">
    <source>
        <dbReference type="EMBL" id="GEB30577.1"/>
    </source>
</evidence>
<dbReference type="InterPro" id="IPR009061">
    <property type="entry name" value="DNA-bd_dom_put_sf"/>
</dbReference>
<accession>A0A4Y3PAU7</accession>
<evidence type="ECO:0008006" key="3">
    <source>
        <dbReference type="Google" id="ProtNLM"/>
    </source>
</evidence>
<dbReference type="AlphaFoldDB" id="A0A4Y3PAU7"/>
<name>A0A4Y3PAU7_BREPA</name>
<evidence type="ECO:0000313" key="2">
    <source>
        <dbReference type="Proteomes" id="UP000316882"/>
    </source>
</evidence>
<dbReference type="EMBL" id="BJMH01000001">
    <property type="protein sequence ID" value="GEB30577.1"/>
    <property type="molecule type" value="Genomic_DNA"/>
</dbReference>
<comment type="caution">
    <text evidence="1">The sequence shown here is derived from an EMBL/GenBank/DDBJ whole genome shotgun (WGS) entry which is preliminary data.</text>
</comment>
<dbReference type="Gene3D" id="1.10.1660.10">
    <property type="match status" value="1"/>
</dbReference>
<organism evidence="1 2">
    <name type="scientific">Brevibacillus parabrevis</name>
    <dbReference type="NCBI Taxonomy" id="54914"/>
    <lineage>
        <taxon>Bacteria</taxon>
        <taxon>Bacillati</taxon>
        <taxon>Bacillota</taxon>
        <taxon>Bacilli</taxon>
        <taxon>Bacillales</taxon>
        <taxon>Paenibacillaceae</taxon>
        <taxon>Brevibacillus</taxon>
    </lineage>
</organism>
<reference evidence="1 2" key="1">
    <citation type="submission" date="2019-06" db="EMBL/GenBank/DDBJ databases">
        <title>Whole genome shotgun sequence of Brevibacillus parabrevis NBRC 12334.</title>
        <authorList>
            <person name="Hosoyama A."/>
            <person name="Uohara A."/>
            <person name="Ohji S."/>
            <person name="Ichikawa N."/>
        </authorList>
    </citation>
    <scope>NUCLEOTIDE SEQUENCE [LARGE SCALE GENOMIC DNA]</scope>
    <source>
        <strain evidence="1 2">NBRC 12334</strain>
    </source>
</reference>
<sequence length="198" mass="22876">MGDVIELVARERTYSGREVAEMLGIGASTLRKWSMLLEQHGYWFLRDSQNRREYRQLDVSCMKRFYRLTKDQLIPQEEAAQMIVSQTQVETTRNETAVAVALAPVTHPAANEDALEALEAIDEKLHALALHVKQQDENQQALLARLEKQEAYIRTSLKERDRHLTKAMSDIMAAKVQLAKMQDAERKTSIWHKLFRLN</sequence>
<protein>
    <recommendedName>
        <fullName evidence="3">HTH merR-type domain-containing protein</fullName>
    </recommendedName>
</protein>